<dbReference type="Pfam" id="PF03098">
    <property type="entry name" value="An_peroxidase"/>
    <property type="match status" value="1"/>
</dbReference>
<dbReference type="InterPro" id="IPR010255">
    <property type="entry name" value="Haem_peroxidase_sf"/>
</dbReference>
<protein>
    <submittedName>
        <fullName evidence="1">Uncharacterized protein</fullName>
    </submittedName>
</protein>
<dbReference type="GO" id="GO:0020037">
    <property type="term" value="F:heme binding"/>
    <property type="evidence" value="ECO:0007669"/>
    <property type="project" value="InterPro"/>
</dbReference>
<dbReference type="EMBL" id="CAJHJF010003679">
    <property type="protein sequence ID" value="CAD6937176.1"/>
    <property type="molecule type" value="Genomic_DNA"/>
</dbReference>
<name>A0A9N8QEV0_9BASI</name>
<dbReference type="GO" id="GO:0006979">
    <property type="term" value="P:response to oxidative stress"/>
    <property type="evidence" value="ECO:0007669"/>
    <property type="project" value="InterPro"/>
</dbReference>
<dbReference type="SUPFAM" id="SSF48113">
    <property type="entry name" value="Heme-dependent peroxidases"/>
    <property type="match status" value="1"/>
</dbReference>
<dbReference type="Proteomes" id="UP000836404">
    <property type="component" value="Unassembled WGS sequence"/>
</dbReference>
<reference evidence="1 2" key="1">
    <citation type="submission" date="2020-10" db="EMBL/GenBank/DDBJ databases">
        <authorList>
            <person name="Sedaghatjoo S."/>
        </authorList>
    </citation>
    <scope>NUCLEOTIDE SEQUENCE [LARGE SCALE GENOMIC DNA]</scope>
    <source>
        <strain evidence="1 2">LLFL</strain>
    </source>
</reference>
<keyword evidence="2" id="KW-1185">Reference proteome</keyword>
<dbReference type="AlphaFoldDB" id="A0A9N8QEV0"/>
<comment type="caution">
    <text evidence="1">The sequence shown here is derived from an EMBL/GenBank/DDBJ whole genome shotgun (WGS) entry which is preliminary data.</text>
</comment>
<sequence length="84" mass="9838">MRMPPPEITVLLLFSRHHNYIAEHLLDVSESGKYVRDTSKLDEAKRKWQDEDTFQLSRNINVAFLAQYVLMDYISGILNTLRAN</sequence>
<dbReference type="PROSITE" id="PS50292">
    <property type="entry name" value="PEROXIDASE_3"/>
    <property type="match status" value="1"/>
</dbReference>
<proteinExistence type="predicted"/>
<dbReference type="Gene3D" id="1.10.640.10">
    <property type="entry name" value="Haem peroxidase domain superfamily, animal type"/>
    <property type="match status" value="1"/>
</dbReference>
<evidence type="ECO:0000313" key="1">
    <source>
        <dbReference type="EMBL" id="CAD6937176.1"/>
    </source>
</evidence>
<dbReference type="GO" id="GO:0004601">
    <property type="term" value="F:peroxidase activity"/>
    <property type="evidence" value="ECO:0007669"/>
    <property type="project" value="InterPro"/>
</dbReference>
<accession>A0A9N8QEV0</accession>
<dbReference type="InterPro" id="IPR019791">
    <property type="entry name" value="Haem_peroxidase_animal"/>
</dbReference>
<evidence type="ECO:0000313" key="2">
    <source>
        <dbReference type="Proteomes" id="UP000836404"/>
    </source>
</evidence>
<feature type="non-terminal residue" evidence="1">
    <location>
        <position position="1"/>
    </location>
</feature>
<organism evidence="1 2">
    <name type="scientific">Tilletia laevis</name>
    <dbReference type="NCBI Taxonomy" id="157183"/>
    <lineage>
        <taxon>Eukaryota</taxon>
        <taxon>Fungi</taxon>
        <taxon>Dikarya</taxon>
        <taxon>Basidiomycota</taxon>
        <taxon>Ustilaginomycotina</taxon>
        <taxon>Exobasidiomycetes</taxon>
        <taxon>Tilletiales</taxon>
        <taxon>Tilletiaceae</taxon>
        <taxon>Tilletia</taxon>
    </lineage>
</organism>
<dbReference type="InterPro" id="IPR037120">
    <property type="entry name" value="Haem_peroxidase_sf_animal"/>
</dbReference>
<gene>
    <name evidence="1" type="ORF">JKILLFL_G6664</name>
</gene>